<dbReference type="PANTHER" id="PTHR46422">
    <property type="entry name" value="SERINE/THREONINE-PROTEIN PHOSPHATASE BSL3"/>
    <property type="match status" value="1"/>
</dbReference>
<evidence type="ECO:0000313" key="2">
    <source>
        <dbReference type="EMBL" id="CAN79241.1"/>
    </source>
</evidence>
<dbReference type="Gene3D" id="3.60.21.10">
    <property type="match status" value="1"/>
</dbReference>
<dbReference type="InterPro" id="IPR029052">
    <property type="entry name" value="Metallo-depent_PP-like"/>
</dbReference>
<gene>
    <name evidence="2" type="ORF">VITISV_016224</name>
</gene>
<feature type="compositionally biased region" description="Basic and acidic residues" evidence="1">
    <location>
        <begin position="1"/>
        <end position="33"/>
    </location>
</feature>
<accession>A5BRM3</accession>
<feature type="region of interest" description="Disordered" evidence="1">
    <location>
        <begin position="1"/>
        <end position="34"/>
    </location>
</feature>
<sequence length="327" mass="34899">MKKKVSKEAKKEQTPKLGEGKAKTPRKNKEERQGMLLDDLIVAENCHAAETTNDASPAAATTTTVAAAKQTGRLPGMCAGGDERTGETFPEAISDNVVAVETPIDSAINGDTMDTSVEYLVEASAAEAETISAAIAAAKARKINGDVEQIQDSDDGVKAVPTGKQNSTLIMPESAMLSSIPHGVRLHHRAVVVAAETGSALDCMVRQLSIDQFENEGSRVCCGTAENATAARKLFDRKMSINTVPKKVIAQLLKPRGWKPPVCRQFFLDCNEIGDLCDTAEHIFSNEPSVLVVKAPVKIFGDLHGQFGDLMRLFDEYGSPSTAGDIA</sequence>
<name>A5BRM3_VITVI</name>
<dbReference type="ExpressionAtlas" id="A5BRM3">
    <property type="expression patterns" value="baseline and differential"/>
</dbReference>
<proteinExistence type="predicted"/>
<dbReference type="PANTHER" id="PTHR46422:SF4">
    <property type="entry name" value="SERINE_THREONINE-PROTEIN PHOSPHATASE BSL3"/>
    <property type="match status" value="1"/>
</dbReference>
<organism evidence="2">
    <name type="scientific">Vitis vinifera</name>
    <name type="common">Grape</name>
    <dbReference type="NCBI Taxonomy" id="29760"/>
    <lineage>
        <taxon>Eukaryota</taxon>
        <taxon>Viridiplantae</taxon>
        <taxon>Streptophyta</taxon>
        <taxon>Embryophyta</taxon>
        <taxon>Tracheophyta</taxon>
        <taxon>Spermatophyta</taxon>
        <taxon>Magnoliopsida</taxon>
        <taxon>eudicotyledons</taxon>
        <taxon>Gunneridae</taxon>
        <taxon>Pentapetalae</taxon>
        <taxon>rosids</taxon>
        <taxon>Vitales</taxon>
        <taxon>Vitaceae</taxon>
        <taxon>Viteae</taxon>
        <taxon>Vitis</taxon>
    </lineage>
</organism>
<evidence type="ECO:0000256" key="1">
    <source>
        <dbReference type="SAM" id="MobiDB-lite"/>
    </source>
</evidence>
<dbReference type="AlphaFoldDB" id="A5BRM3"/>
<dbReference type="EMBL" id="AM468530">
    <property type="protein sequence ID" value="CAN79241.1"/>
    <property type="molecule type" value="Genomic_DNA"/>
</dbReference>
<protein>
    <recommendedName>
        <fullName evidence="3">Serine/threonine-protein phosphatase BSL3</fullName>
    </recommendedName>
</protein>
<dbReference type="SUPFAM" id="SSF56300">
    <property type="entry name" value="Metallo-dependent phosphatases"/>
    <property type="match status" value="1"/>
</dbReference>
<evidence type="ECO:0008006" key="3">
    <source>
        <dbReference type="Google" id="ProtNLM"/>
    </source>
</evidence>
<reference evidence="2" key="1">
    <citation type="journal article" date="2007" name="PLoS ONE">
        <title>The first genome sequence of an elite grapevine cultivar (Pinot noir Vitis vinifera L.): coping with a highly heterozygous genome.</title>
        <authorList>
            <person name="Velasco R."/>
            <person name="Zharkikh A."/>
            <person name="Troggio M."/>
            <person name="Cartwright D.A."/>
            <person name="Cestaro A."/>
            <person name="Pruss D."/>
            <person name="Pindo M."/>
            <person name="FitzGerald L.M."/>
            <person name="Vezzulli S."/>
            <person name="Reid J."/>
            <person name="Malacarne G."/>
            <person name="Iliev D."/>
            <person name="Coppola G."/>
            <person name="Wardell B."/>
            <person name="Micheletti D."/>
            <person name="Macalma T."/>
            <person name="Facci M."/>
            <person name="Mitchell J.T."/>
            <person name="Perazzolli M."/>
            <person name="Eldredge G."/>
            <person name="Gatto P."/>
            <person name="Oyzerski R."/>
            <person name="Moretto M."/>
            <person name="Gutin N."/>
            <person name="Stefanini M."/>
            <person name="Chen Y."/>
            <person name="Segala C."/>
            <person name="Davenport C."/>
            <person name="Dematte L."/>
            <person name="Mraz A."/>
            <person name="Battilana J."/>
            <person name="Stormo K."/>
            <person name="Costa F."/>
            <person name="Tao Q."/>
            <person name="Si-Ammour A."/>
            <person name="Harkins T."/>
            <person name="Lackey A."/>
            <person name="Perbost C."/>
            <person name="Taillon B."/>
            <person name="Stella A."/>
            <person name="Solovyev V."/>
            <person name="Fawcett J.A."/>
            <person name="Sterck L."/>
            <person name="Vandepoele K."/>
            <person name="Grando S.M."/>
            <person name="Toppo S."/>
            <person name="Moser C."/>
            <person name="Lanchbury J."/>
            <person name="Bogden R."/>
            <person name="Skolnick M."/>
            <person name="Sgaramella V."/>
            <person name="Bhatnagar S.K."/>
            <person name="Fontana P."/>
            <person name="Gutin A."/>
            <person name="Van de Peer Y."/>
            <person name="Salamini F."/>
            <person name="Viola R."/>
        </authorList>
    </citation>
    <scope>NUCLEOTIDE SEQUENCE</scope>
</reference>